<comment type="caution">
    <text evidence="2">The sequence shown here is derived from an EMBL/GenBank/DDBJ whole genome shotgun (WGS) entry which is preliminary data.</text>
</comment>
<dbReference type="SUPFAM" id="SSF52047">
    <property type="entry name" value="RNI-like"/>
    <property type="match status" value="1"/>
</dbReference>
<dbReference type="Proteomes" id="UP000054988">
    <property type="component" value="Unassembled WGS sequence"/>
</dbReference>
<gene>
    <name evidence="2" type="ORF">WG66_3871</name>
</gene>
<dbReference type="InterPro" id="IPR036047">
    <property type="entry name" value="F-box-like_dom_sf"/>
</dbReference>
<feature type="compositionally biased region" description="Basic and acidic residues" evidence="1">
    <location>
        <begin position="1"/>
        <end position="11"/>
    </location>
</feature>
<evidence type="ECO:0008006" key="4">
    <source>
        <dbReference type="Google" id="ProtNLM"/>
    </source>
</evidence>
<proteinExistence type="predicted"/>
<evidence type="ECO:0000313" key="3">
    <source>
        <dbReference type="Proteomes" id="UP000054988"/>
    </source>
</evidence>
<evidence type="ECO:0000313" key="2">
    <source>
        <dbReference type="EMBL" id="KTB43573.1"/>
    </source>
</evidence>
<reference evidence="2 3" key="1">
    <citation type="submission" date="2015-12" db="EMBL/GenBank/DDBJ databases">
        <title>Draft genome sequence of Moniliophthora roreri, the causal agent of frosty pod rot of cacao.</title>
        <authorList>
            <person name="Aime M.C."/>
            <person name="Diaz-Valderrama J.R."/>
            <person name="Kijpornyongpan T."/>
            <person name="Phillips-Mora W."/>
        </authorList>
    </citation>
    <scope>NUCLEOTIDE SEQUENCE [LARGE SCALE GENOMIC DNA]</scope>
    <source>
        <strain evidence="2 3">MCA 2952</strain>
    </source>
</reference>
<protein>
    <recommendedName>
        <fullName evidence="4">F-box domain-containing protein</fullName>
    </recommendedName>
</protein>
<dbReference type="Gene3D" id="1.20.1280.50">
    <property type="match status" value="1"/>
</dbReference>
<dbReference type="CDD" id="cd09917">
    <property type="entry name" value="F-box_SF"/>
    <property type="match status" value="1"/>
</dbReference>
<dbReference type="SUPFAM" id="SSF81383">
    <property type="entry name" value="F-box domain"/>
    <property type="match status" value="1"/>
</dbReference>
<name>A0A0W0G5A3_MONRR</name>
<sequence>MEESLSSERHSAAVSEDGTSSTSSSTLPQELVDQIIDHLHNDVQSLRSCSTVCRAWLPSSRLHLFSKIRLDIPERQFAEYNVHADRGTPHKACQRLYGLLLKDPSIIPHIHDLVLVSGSPLGPLAVQDGHYRHLWIVEGTLPLLLRMLTHLKRFEITSPQGNVPWHAIPSPLLDAFKALGEGLKYIRVKAWDFPRLEAFEKLLRHLPKLKGLALWSNRLGQGGADTGDEARLETKLDILDAEDSLIDEGHHDVPRLEFLILDYVECAYFGDWLLSRPRLVDLSGLRELRIAHSYDKSVQRLLRAVGNSLERFHFKPGPVGLQRLDLSYNISLRCIWLTLEEDVGVLSWIAGLLSTLPNPSTLERIALELYTDPKRLNMEDWRTVRKVLSEAPGANVNLGIFASPNSVEFLRVKEEMSAVNESEPTTQVRVYQLGTKRQGSICAGMIPVIEKFEDDFGRRTSGSGGHH</sequence>
<dbReference type="AlphaFoldDB" id="A0A0W0G5A3"/>
<organism evidence="2 3">
    <name type="scientific">Moniliophthora roreri</name>
    <name type="common">Frosty pod rot fungus</name>
    <name type="synonym">Monilia roreri</name>
    <dbReference type="NCBI Taxonomy" id="221103"/>
    <lineage>
        <taxon>Eukaryota</taxon>
        <taxon>Fungi</taxon>
        <taxon>Dikarya</taxon>
        <taxon>Basidiomycota</taxon>
        <taxon>Agaricomycotina</taxon>
        <taxon>Agaricomycetes</taxon>
        <taxon>Agaricomycetidae</taxon>
        <taxon>Agaricales</taxon>
        <taxon>Marasmiineae</taxon>
        <taxon>Marasmiaceae</taxon>
        <taxon>Moniliophthora</taxon>
    </lineage>
</organism>
<feature type="region of interest" description="Disordered" evidence="1">
    <location>
        <begin position="1"/>
        <end position="26"/>
    </location>
</feature>
<accession>A0A0W0G5A3</accession>
<dbReference type="eggNOG" id="ENOG502RSES">
    <property type="taxonomic scope" value="Eukaryota"/>
</dbReference>
<dbReference type="EMBL" id="LATX01001139">
    <property type="protein sequence ID" value="KTB43573.1"/>
    <property type="molecule type" value="Genomic_DNA"/>
</dbReference>
<evidence type="ECO:0000256" key="1">
    <source>
        <dbReference type="SAM" id="MobiDB-lite"/>
    </source>
</evidence>